<dbReference type="Pfam" id="PF11518">
    <property type="entry name" value="DUF3221"/>
    <property type="match status" value="1"/>
</dbReference>
<gene>
    <name evidence="1" type="ORF">BBEV_3053</name>
</gene>
<evidence type="ECO:0000313" key="2">
    <source>
        <dbReference type="Proteomes" id="UP000094463"/>
    </source>
</evidence>
<keyword evidence="2" id="KW-1185">Reference proteome</keyword>
<name>A0A1D7QZD9_9BACI</name>
<dbReference type="AlphaFoldDB" id="A0A1D7QZD9"/>
<dbReference type="KEGG" id="bbev:BBEV_3053"/>
<evidence type="ECO:0008006" key="3">
    <source>
        <dbReference type="Google" id="ProtNLM"/>
    </source>
</evidence>
<sequence>MIVTALLLSLLAGCGEANQGGNDNVSSADHQKEYGLIGEVIEVSRDEENSRLGSVHVAGEEEDAMYTEGFVTITTDTEFISEGDLTFEDLEEGMRVRVLFDGAVMESHPVQGTARQLEIETAEQE</sequence>
<proteinExistence type="predicted"/>
<evidence type="ECO:0000313" key="1">
    <source>
        <dbReference type="EMBL" id="AOM84371.1"/>
    </source>
</evidence>
<protein>
    <recommendedName>
        <fullName evidence="3">DUF3221 domain-containing protein</fullName>
    </recommendedName>
</protein>
<reference evidence="1 2" key="1">
    <citation type="submission" date="2015-08" db="EMBL/GenBank/DDBJ databases">
        <title>The complete genome sequence of Bacillus beveridgei MLTeJB.</title>
        <authorList>
            <person name="Hanson T.E."/>
            <person name="Mesa C."/>
            <person name="Basesman S.M."/>
            <person name="Oremland R.S."/>
        </authorList>
    </citation>
    <scope>NUCLEOTIDE SEQUENCE [LARGE SCALE GENOMIC DNA]</scope>
    <source>
        <strain evidence="1 2">MLTeJB</strain>
    </source>
</reference>
<dbReference type="InterPro" id="IPR021598">
    <property type="entry name" value="DUF3221"/>
</dbReference>
<dbReference type="Proteomes" id="UP000094463">
    <property type="component" value="Chromosome"/>
</dbReference>
<dbReference type="EMBL" id="CP012502">
    <property type="protein sequence ID" value="AOM84371.1"/>
    <property type="molecule type" value="Genomic_DNA"/>
</dbReference>
<organism evidence="1 2">
    <name type="scientific">Salisediminibacterium beveridgei</name>
    <dbReference type="NCBI Taxonomy" id="632773"/>
    <lineage>
        <taxon>Bacteria</taxon>
        <taxon>Bacillati</taxon>
        <taxon>Bacillota</taxon>
        <taxon>Bacilli</taxon>
        <taxon>Bacillales</taxon>
        <taxon>Bacillaceae</taxon>
        <taxon>Salisediminibacterium</taxon>
    </lineage>
</organism>
<accession>A0A1D7QZD9</accession>
<dbReference type="STRING" id="632773.BBEV_3053"/>